<feature type="non-terminal residue" evidence="8">
    <location>
        <position position="1"/>
    </location>
</feature>
<evidence type="ECO:0000313" key="8">
    <source>
        <dbReference type="EMBL" id="RMY22779.1"/>
    </source>
</evidence>
<dbReference type="OrthoDB" id="10251155at2759"/>
<evidence type="ECO:0000259" key="7">
    <source>
        <dbReference type="Pfam" id="PF18158"/>
    </source>
</evidence>
<evidence type="ECO:0000256" key="1">
    <source>
        <dbReference type="ARBA" id="ARBA00009347"/>
    </source>
</evidence>
<gene>
    <name evidence="9" type="ORF">D0866_02008</name>
    <name evidence="8" type="ORF">D0867_02490</name>
</gene>
<dbReference type="Pfam" id="PF00441">
    <property type="entry name" value="Acyl-CoA_dh_1"/>
    <property type="match status" value="1"/>
</dbReference>
<dbReference type="InterPro" id="IPR052904">
    <property type="entry name" value="Acyl-CoA_dehydrogenase-like"/>
</dbReference>
<dbReference type="PANTHER" id="PTHR42707:SF2">
    <property type="entry name" value="ACD11 DEHYDROGENASE"/>
    <property type="match status" value="1"/>
</dbReference>
<dbReference type="Pfam" id="PF02770">
    <property type="entry name" value="Acyl-CoA_dh_M"/>
    <property type="match status" value="1"/>
</dbReference>
<dbReference type="Proteomes" id="UP000271337">
    <property type="component" value="Unassembled WGS sequence"/>
</dbReference>
<evidence type="ECO:0008006" key="12">
    <source>
        <dbReference type="Google" id="ProtNLM"/>
    </source>
</evidence>
<evidence type="ECO:0000259" key="5">
    <source>
        <dbReference type="Pfam" id="PF00441"/>
    </source>
</evidence>
<dbReference type="SUPFAM" id="SSF47203">
    <property type="entry name" value="Acyl-CoA dehydrogenase C-terminal domain-like"/>
    <property type="match status" value="1"/>
</dbReference>
<dbReference type="InterPro" id="IPR006091">
    <property type="entry name" value="Acyl-CoA_Oxase/DH_mid-dom"/>
</dbReference>
<dbReference type="InterPro" id="IPR009075">
    <property type="entry name" value="AcylCo_DH/oxidase_C"/>
</dbReference>
<dbReference type="InterPro" id="IPR036250">
    <property type="entry name" value="AcylCo_DH-like_C"/>
</dbReference>
<dbReference type="EMBL" id="QWIL01000166">
    <property type="protein sequence ID" value="RMY22779.1"/>
    <property type="molecule type" value="Genomic_DNA"/>
</dbReference>
<dbReference type="Gene3D" id="1.20.140.10">
    <property type="entry name" value="Butyryl-CoA Dehydrogenase, subunit A, domain 3"/>
    <property type="match status" value="1"/>
</dbReference>
<evidence type="ECO:0000313" key="10">
    <source>
        <dbReference type="Proteomes" id="UP000271337"/>
    </source>
</evidence>
<dbReference type="Pfam" id="PF18158">
    <property type="entry name" value="AidB_N"/>
    <property type="match status" value="1"/>
</dbReference>
<dbReference type="VEuPathDB" id="FungiDB:BTJ68_02631"/>
<evidence type="ECO:0000313" key="9">
    <source>
        <dbReference type="EMBL" id="RMY39324.1"/>
    </source>
</evidence>
<organism evidence="8 10">
    <name type="scientific">Hortaea werneckii</name>
    <name type="common">Black yeast</name>
    <name type="synonym">Cladosporium werneckii</name>
    <dbReference type="NCBI Taxonomy" id="91943"/>
    <lineage>
        <taxon>Eukaryota</taxon>
        <taxon>Fungi</taxon>
        <taxon>Dikarya</taxon>
        <taxon>Ascomycota</taxon>
        <taxon>Pezizomycotina</taxon>
        <taxon>Dothideomycetes</taxon>
        <taxon>Dothideomycetidae</taxon>
        <taxon>Mycosphaerellales</taxon>
        <taxon>Teratosphaeriaceae</taxon>
        <taxon>Hortaea</taxon>
    </lineage>
</organism>
<dbReference type="InterPro" id="IPR009100">
    <property type="entry name" value="AcylCoA_DH/oxidase_NM_dom_sf"/>
</dbReference>
<evidence type="ECO:0000256" key="4">
    <source>
        <dbReference type="RuleBase" id="RU362125"/>
    </source>
</evidence>
<dbReference type="Gene3D" id="6.10.250.600">
    <property type="match status" value="1"/>
</dbReference>
<name>A0A3M7A5Z8_HORWE</name>
<protein>
    <recommendedName>
        <fullName evidence="12">Acyl-CoA dehydrogenase/oxidase C-terminal domain-containing protein</fullName>
    </recommendedName>
</protein>
<dbReference type="PANTHER" id="PTHR42707">
    <property type="entry name" value="ACYL-COA DEHYDROGENASE"/>
    <property type="match status" value="1"/>
</dbReference>
<comment type="cofactor">
    <cofactor evidence="4">
        <name>FAD</name>
        <dbReference type="ChEBI" id="CHEBI:57692"/>
    </cofactor>
</comment>
<keyword evidence="3 4" id="KW-0274">FAD</keyword>
<evidence type="ECO:0000259" key="6">
    <source>
        <dbReference type="Pfam" id="PF02770"/>
    </source>
</evidence>
<dbReference type="Gene3D" id="2.40.110.20">
    <property type="match status" value="1"/>
</dbReference>
<feature type="domain" description="Adaptive response protein AidB N-terminal" evidence="7">
    <location>
        <begin position="61"/>
        <end position="192"/>
    </location>
</feature>
<dbReference type="EMBL" id="QWIM01000124">
    <property type="protein sequence ID" value="RMY39324.1"/>
    <property type="molecule type" value="Genomic_DNA"/>
</dbReference>
<dbReference type="SUPFAM" id="SSF56645">
    <property type="entry name" value="Acyl-CoA dehydrogenase NM domain-like"/>
    <property type="match status" value="1"/>
</dbReference>
<dbReference type="AlphaFoldDB" id="A0A3M7A5Z8"/>
<dbReference type="Proteomes" id="UP000276864">
    <property type="component" value="Unassembled WGS sequence"/>
</dbReference>
<comment type="similarity">
    <text evidence="1 4">Belongs to the acyl-CoA dehydrogenase family.</text>
</comment>
<keyword evidence="2 4" id="KW-0285">Flavoprotein</keyword>
<keyword evidence="4" id="KW-0560">Oxidoreductase</keyword>
<dbReference type="GO" id="GO:0003995">
    <property type="term" value="F:acyl-CoA dehydrogenase activity"/>
    <property type="evidence" value="ECO:0007669"/>
    <property type="project" value="TreeGrafter"/>
</dbReference>
<feature type="domain" description="Acyl-CoA dehydrogenase/oxidase C-terminal" evidence="5">
    <location>
        <begin position="455"/>
        <end position="524"/>
    </location>
</feature>
<evidence type="ECO:0000313" key="11">
    <source>
        <dbReference type="Proteomes" id="UP000276864"/>
    </source>
</evidence>
<feature type="domain" description="Acyl-CoA oxidase/dehydrogenase middle" evidence="6">
    <location>
        <begin position="226"/>
        <end position="335"/>
    </location>
</feature>
<evidence type="ECO:0000256" key="3">
    <source>
        <dbReference type="ARBA" id="ARBA00022827"/>
    </source>
</evidence>
<evidence type="ECO:0000256" key="2">
    <source>
        <dbReference type="ARBA" id="ARBA00022630"/>
    </source>
</evidence>
<comment type="caution">
    <text evidence="8">The sequence shown here is derived from an EMBL/GenBank/DDBJ whole genome shotgun (WGS) entry which is preliminary data.</text>
</comment>
<dbReference type="InterPro" id="IPR041504">
    <property type="entry name" value="AidB_N"/>
</dbReference>
<proteinExistence type="inferred from homology"/>
<reference evidence="10 11" key="1">
    <citation type="journal article" date="2018" name="BMC Genomics">
        <title>Genomic evidence for intraspecific hybridization in a clonal and extremely halotolerant yeast.</title>
        <authorList>
            <person name="Gostincar C."/>
            <person name="Stajich J.E."/>
            <person name="Zupancic J."/>
            <person name="Zalar P."/>
            <person name="Gunde-Cimerman N."/>
        </authorList>
    </citation>
    <scope>NUCLEOTIDE SEQUENCE [LARGE SCALE GENOMIC DNA]</scope>
    <source>
        <strain evidence="9 11">EXF-6651</strain>
        <strain evidence="8 10">EXF-6669</strain>
    </source>
</reference>
<sequence>RPHFITCTSGLIQDTDKLISFGFVLVSRRFKICMQDNMHPNIPLHPSSGSSGFFQQPPLINNQYEDDAIFRAILHCHSQSPMQIATELSDWGQRVVQPDIFELIDEAEKHPPTVSTHTTFGRPRTNLHTSHGWQELQRLGIAGGVVAIPYEEANCSARLRQFMKVHLWTGSAAMVMCPSSMTDGAACLLRRHLSGTNLNNQQRSVFAEAYRRLTSRDPSEAWTSGQWMTERSGGSDVRNTETVATFVGHDADWKDAHGMPLGPWSISGFKWFSSATDSQMAVLLAQTEKGLSAFYAPMRRTSTDGKGVEMNGVSIQRLKPKLGTRALPTAELVLNGMRAYLIGQEGEGVKEISAILNITRVHTAIGALGYWGRGLAISRAYARVRKVQGSLLENNIAYVHALAENSLQYAAHMHFGFFTVLLLGVVEEPRSFEDSTKGKSASTPLVSSVSQAQALLRLLTPIAKCKCSRAAASGLQECMESLGGVGFLEDEQEFNVARLWRDNFANVIWEGTTEVMAADIVRVLKGRDGEKTQSAFFAWISERLEACRAASNRLGGLDGIVQAIDAQNAELKEKWICLSAEELRYHGRQLMEALFRVVAGILLLDNALMGSQDESGQTKEVKIELVHRWFNTSHRSAKLDRQLHAESAALDRQIAFGSSHHSSDLPKHKSML</sequence>
<accession>A0A3M7A5Z8</accession>